<dbReference type="PANTHER" id="PTHR34846:SF5">
    <property type="entry name" value="CARBOXYMUCONOLACTONE DECARBOXYLASE-LIKE DOMAIN-CONTAINING PROTEIN"/>
    <property type="match status" value="1"/>
</dbReference>
<gene>
    <name evidence="1" type="ORF">LMTR13_07395</name>
</gene>
<dbReference type="EMBL" id="CP016428">
    <property type="protein sequence ID" value="ANW00032.1"/>
    <property type="molecule type" value="Genomic_DNA"/>
</dbReference>
<dbReference type="Proteomes" id="UP000092839">
    <property type="component" value="Chromosome"/>
</dbReference>
<evidence type="ECO:0000313" key="1">
    <source>
        <dbReference type="EMBL" id="ANW00032.1"/>
    </source>
</evidence>
<dbReference type="OrthoDB" id="4704294at2"/>
<accession>A0A1B1UB98</accession>
<organism evidence="1 2">
    <name type="scientific">Bradyrhizobium icense</name>
    <dbReference type="NCBI Taxonomy" id="1274631"/>
    <lineage>
        <taxon>Bacteria</taxon>
        <taxon>Pseudomonadati</taxon>
        <taxon>Pseudomonadota</taxon>
        <taxon>Alphaproteobacteria</taxon>
        <taxon>Hyphomicrobiales</taxon>
        <taxon>Nitrobacteraceae</taxon>
        <taxon>Bradyrhizobium</taxon>
    </lineage>
</organism>
<name>A0A1B1UB98_9BRAD</name>
<evidence type="ECO:0000313" key="2">
    <source>
        <dbReference type="Proteomes" id="UP000092839"/>
    </source>
</evidence>
<reference evidence="1 2" key="1">
    <citation type="submission" date="2016-07" db="EMBL/GenBank/DDBJ databases">
        <title>Complete genome sequence of Bradyrhizobium icense LMTR 13T, a potential inoculant strain isolated from lima bean (Phaseolus lunatus) in Peru.</title>
        <authorList>
            <person name="Ormeno-Orrillo E."/>
            <person name="Duran D."/>
            <person name="Rogel M.A."/>
            <person name="Rey L."/>
            <person name="Imperial J."/>
            <person name="Ruiz-Argueso T."/>
            <person name="Martinez-Romero E."/>
        </authorList>
    </citation>
    <scope>NUCLEOTIDE SEQUENCE [LARGE SCALE GENOMIC DNA]</scope>
    <source>
        <strain evidence="1 2">LMTR 13</strain>
    </source>
</reference>
<keyword evidence="2" id="KW-1185">Reference proteome</keyword>
<dbReference type="PANTHER" id="PTHR34846">
    <property type="entry name" value="4-CARBOXYMUCONOLACTONE DECARBOXYLASE FAMILY PROTEIN (AFU_ORTHOLOGUE AFUA_6G11590)"/>
    <property type="match status" value="1"/>
</dbReference>
<dbReference type="Gene3D" id="1.20.1290.10">
    <property type="entry name" value="AhpD-like"/>
    <property type="match status" value="1"/>
</dbReference>
<dbReference type="SUPFAM" id="SSF69118">
    <property type="entry name" value="AhpD-like"/>
    <property type="match status" value="1"/>
</dbReference>
<dbReference type="AlphaFoldDB" id="A0A1B1UB98"/>
<dbReference type="STRING" id="1274631.LMTR13_07395"/>
<dbReference type="InterPro" id="IPR029032">
    <property type="entry name" value="AhpD-like"/>
</dbReference>
<proteinExistence type="predicted"/>
<protein>
    <submittedName>
        <fullName evidence="1">Carboxymuconolactone decarboxylase</fullName>
    </submittedName>
</protein>
<sequence>MTARLAPATMPYRDKVQAAFDRMPRSWMPPFRLFTTLARHPELFERFIRGAPSYLSGTRLSIRQREVLLHRVTARCACEYEWGMRVHYFASEAGLTEAQVKATVHGNADSACWEADDALLIRLADELHDTCDISDELWPALQAAFEDEAILELLLLAGYYRTVGYLANGLRLPPEPNVSRLFPAA</sequence>
<dbReference type="KEGG" id="bic:LMTR13_07395"/>
<dbReference type="RefSeq" id="WP_065727318.1">
    <property type="nucleotide sequence ID" value="NZ_CP016428.1"/>
</dbReference>